<protein>
    <recommendedName>
        <fullName evidence="6">Glycosyltransferase</fullName>
    </recommendedName>
</protein>
<evidence type="ECO:0000313" key="4">
    <source>
        <dbReference type="EMBL" id="BEP28227.1"/>
    </source>
</evidence>
<proteinExistence type="predicted"/>
<keyword evidence="1" id="KW-0472">Membrane</keyword>
<dbReference type="SUPFAM" id="SSF56300">
    <property type="entry name" value="Metallo-dependent phosphatases"/>
    <property type="match status" value="1"/>
</dbReference>
<dbReference type="Proteomes" id="UP001321786">
    <property type="component" value="Chromosome"/>
</dbReference>
<evidence type="ECO:0000256" key="1">
    <source>
        <dbReference type="SAM" id="Phobius"/>
    </source>
</evidence>
<evidence type="ECO:0008006" key="6">
    <source>
        <dbReference type="Google" id="ProtNLM"/>
    </source>
</evidence>
<accession>A0AAU9E8X2</accession>
<reference evidence="4 5" key="1">
    <citation type="submission" date="2023-08" db="EMBL/GenBank/DDBJ databases">
        <title>Helicovermis profunda gen. nov., sp. nov., a novel mesophilic, fermentative bacterium within the Bacillota from a deep-sea hydrothermal vent chimney.</title>
        <authorList>
            <person name="Miyazaki U."/>
            <person name="Mizutani D."/>
            <person name="Hashimoto Y."/>
            <person name="Tame A."/>
            <person name="Sawayama S."/>
            <person name="Miyazaki J."/>
            <person name="Takai K."/>
            <person name="Nakagawa S."/>
        </authorList>
    </citation>
    <scope>NUCLEOTIDE SEQUENCE [LARGE SCALE GENOMIC DNA]</scope>
    <source>
        <strain evidence="4 5">S502</strain>
    </source>
</reference>
<dbReference type="InterPro" id="IPR050194">
    <property type="entry name" value="Glycosyltransferase_grp1"/>
</dbReference>
<evidence type="ECO:0000259" key="3">
    <source>
        <dbReference type="Pfam" id="PF13439"/>
    </source>
</evidence>
<dbReference type="AlphaFoldDB" id="A0AAU9E8X2"/>
<dbReference type="RefSeq" id="WP_338536559.1">
    <property type="nucleotide sequence ID" value="NZ_AP028654.1"/>
</dbReference>
<dbReference type="Gene3D" id="3.60.21.10">
    <property type="match status" value="1"/>
</dbReference>
<gene>
    <name evidence="4" type="ORF">HLPR_05580</name>
</gene>
<feature type="transmembrane region" description="Helical" evidence="1">
    <location>
        <begin position="7"/>
        <end position="27"/>
    </location>
</feature>
<keyword evidence="5" id="KW-1185">Reference proteome</keyword>
<feature type="domain" description="Glycosyltransferase subfamily 4-like N-terminal" evidence="3">
    <location>
        <begin position="367"/>
        <end position="541"/>
    </location>
</feature>
<dbReference type="EMBL" id="AP028654">
    <property type="protein sequence ID" value="BEP28227.1"/>
    <property type="molecule type" value="Genomic_DNA"/>
</dbReference>
<feature type="transmembrane region" description="Helical" evidence="1">
    <location>
        <begin position="354"/>
        <end position="374"/>
    </location>
</feature>
<dbReference type="Pfam" id="PF00534">
    <property type="entry name" value="Glycos_transf_1"/>
    <property type="match status" value="1"/>
</dbReference>
<dbReference type="PANTHER" id="PTHR45947">
    <property type="entry name" value="SULFOQUINOVOSYL TRANSFERASE SQD2"/>
    <property type="match status" value="1"/>
</dbReference>
<dbReference type="SUPFAM" id="SSF53756">
    <property type="entry name" value="UDP-Glycosyltransferase/glycogen phosphorylase"/>
    <property type="match status" value="1"/>
</dbReference>
<keyword evidence="1" id="KW-0812">Transmembrane</keyword>
<dbReference type="InterPro" id="IPR029052">
    <property type="entry name" value="Metallo-depent_PP-like"/>
</dbReference>
<dbReference type="InterPro" id="IPR001296">
    <property type="entry name" value="Glyco_trans_1"/>
</dbReference>
<keyword evidence="1" id="KW-1133">Transmembrane helix</keyword>
<feature type="domain" description="Glycosyl transferase family 1" evidence="2">
    <location>
        <begin position="558"/>
        <end position="718"/>
    </location>
</feature>
<dbReference type="GO" id="GO:0016757">
    <property type="term" value="F:glycosyltransferase activity"/>
    <property type="evidence" value="ECO:0007669"/>
    <property type="project" value="InterPro"/>
</dbReference>
<dbReference type="InterPro" id="IPR028098">
    <property type="entry name" value="Glyco_trans_4-like_N"/>
</dbReference>
<organism evidence="4 5">
    <name type="scientific">Helicovermis profundi</name>
    <dbReference type="NCBI Taxonomy" id="3065157"/>
    <lineage>
        <taxon>Bacteria</taxon>
        <taxon>Bacillati</taxon>
        <taxon>Bacillota</taxon>
        <taxon>Clostridia</taxon>
        <taxon>Helicovermis</taxon>
    </lineage>
</organism>
<dbReference type="KEGG" id="hprf:HLPR_05580"/>
<dbReference type="Pfam" id="PF13439">
    <property type="entry name" value="Glyco_transf_4"/>
    <property type="match status" value="1"/>
</dbReference>
<dbReference type="Gene3D" id="3.40.50.2000">
    <property type="entry name" value="Glycogen Phosphorylase B"/>
    <property type="match status" value="2"/>
</dbReference>
<sequence length="753" mass="87390">MNKKKILKILIHINIVLILIVALYKGYLSVYESNFESININSINRIENKNKDSNNISFAVAGNINNSIDIFDKQIVKNINDDKSIDFVISTGNAVLDGAEDKYRIINKSLKKLNVPFVDCFGENELSDGGDVRFYKHFGPYYFSYSLNDSVFIFLDTTVKTSKEWQKKWLVNELDNAKEYKYKFVVMNKPPFKIEENSMIIGNSDSYIKDKDYSEFLINTFSKYQVTAVFASSVNTYENKIIKNVNYFITGGAGGFILNSPENFYHYIKVTFSSSGVKYLVVKQELSRNSFYRITENIWIFIHSIFYTNWISLLFILSIILAIGIFIYSLAFVEKNFYRDFNAENTENYNEKKLCIAIFTNNYFPFVGGVPISIKRTVNSLRDNGHDVYIFAPDYGMNRAKIIIEEKNIYRFKAIFHYKNNNLNFPIVNAFLPEIEKQFIKHKFDIIHVQHPFWMGKKGLKLGLKYNIPVVLTYHTKFEDYAHLLPFFRNLFKNTISHKLIKRFAQNCTSIIAPTNTVSEYLRNIGVSRYIDVIQTGVDLDVYQNVKEDELNELINMNKANNEIVLCSVLRLSKEKNIDFLIDGIKYIKEHTRVPFKCLIVGDGPEKSRIYEKIKQYKLTTEVELVGLVKPKEVSKYYIASDIFVFSSKSETQGMVILEAMAGGCPTVAIRSSGIDDLIENNFNGYKTKDDIKDWSEKLIYLMKNKLVLDKLGENAYKFSKNYSKEEIVKRIISIYKKSIENYNDFEFLNGKN</sequence>
<feature type="transmembrane region" description="Helical" evidence="1">
    <location>
        <begin position="310"/>
        <end position="333"/>
    </location>
</feature>
<evidence type="ECO:0000259" key="2">
    <source>
        <dbReference type="Pfam" id="PF00534"/>
    </source>
</evidence>
<evidence type="ECO:0000313" key="5">
    <source>
        <dbReference type="Proteomes" id="UP001321786"/>
    </source>
</evidence>
<name>A0AAU9E8X2_9FIRM</name>
<dbReference type="PANTHER" id="PTHR45947:SF3">
    <property type="entry name" value="SULFOQUINOVOSYL TRANSFERASE SQD2"/>
    <property type="match status" value="1"/>
</dbReference>